<dbReference type="Proteomes" id="UP000642920">
    <property type="component" value="Unassembled WGS sequence"/>
</dbReference>
<dbReference type="RefSeq" id="WP_201921068.1">
    <property type="nucleotide sequence ID" value="NZ_JAERQG010000002.1"/>
</dbReference>
<reference evidence="1" key="1">
    <citation type="submission" date="2021-01" db="EMBL/GenBank/DDBJ databases">
        <title>Marivirga sp. nov., isolated from intertidal surface sediments.</title>
        <authorList>
            <person name="Zhang M."/>
        </authorList>
    </citation>
    <scope>NUCLEOTIDE SEQUENCE</scope>
    <source>
        <strain evidence="1">SM1354</strain>
    </source>
</reference>
<accession>A0A937A8L4</accession>
<organism evidence="1 2">
    <name type="scientific">Marivirga atlantica</name>
    <dbReference type="NCBI Taxonomy" id="1548457"/>
    <lineage>
        <taxon>Bacteria</taxon>
        <taxon>Pseudomonadati</taxon>
        <taxon>Bacteroidota</taxon>
        <taxon>Cytophagia</taxon>
        <taxon>Cytophagales</taxon>
        <taxon>Marivirgaceae</taxon>
        <taxon>Marivirga</taxon>
    </lineage>
</organism>
<proteinExistence type="predicted"/>
<evidence type="ECO:0008006" key="3">
    <source>
        <dbReference type="Google" id="ProtNLM"/>
    </source>
</evidence>
<evidence type="ECO:0000313" key="2">
    <source>
        <dbReference type="Proteomes" id="UP000642920"/>
    </source>
</evidence>
<dbReference type="AlphaFoldDB" id="A0A937A8L4"/>
<comment type="caution">
    <text evidence="1">The sequence shown here is derived from an EMBL/GenBank/DDBJ whole genome shotgun (WGS) entry which is preliminary data.</text>
</comment>
<dbReference type="EMBL" id="JAERQG010000002">
    <property type="protein sequence ID" value="MBL0765787.1"/>
    <property type="molecule type" value="Genomic_DNA"/>
</dbReference>
<keyword evidence="2" id="KW-1185">Reference proteome</keyword>
<evidence type="ECO:0000313" key="1">
    <source>
        <dbReference type="EMBL" id="MBL0765787.1"/>
    </source>
</evidence>
<dbReference type="PROSITE" id="PS51257">
    <property type="entry name" value="PROKAR_LIPOPROTEIN"/>
    <property type="match status" value="1"/>
</dbReference>
<gene>
    <name evidence="1" type="ORF">JKP34_11035</name>
</gene>
<sequence>MKIGINRITILSLFLLFLSSCKTEETIQNNLQASFPEGVKLFLNGENYEVSNILPGDTLSIEFLLEANCNDKATLETVTFSLNEISGVPNLDINEEVRKVINVIEREDVINETFDKRFSKLMKYDIVIPVFNNDFINGYTFDLNITANFSDNTNESLIVNGVDLKGKITQKETISINSGGLSFKFKLYNNYVGKSLDDPKGLGFNIFEQKYTNIACELDTSCTYGLYKSTLLSLTYNAEVNQNAELFTSSFGHLDQSIVSFEKISEYNWERNFIYPSSEVINVGNVVSNPIEGDVYRLRYNSNLDAYIGMVRVISIYEDEKEGFVEFEVYINNFYMNLYDENFNSVTN</sequence>
<name>A0A937A8L4_9BACT</name>
<protein>
    <recommendedName>
        <fullName evidence="3">Lipoprotein</fullName>
    </recommendedName>
</protein>